<evidence type="ECO:0000313" key="3">
    <source>
        <dbReference type="Proteomes" id="UP000187209"/>
    </source>
</evidence>
<keyword evidence="1" id="KW-1133">Transmembrane helix</keyword>
<evidence type="ECO:0000256" key="1">
    <source>
        <dbReference type="SAM" id="Phobius"/>
    </source>
</evidence>
<dbReference type="EMBL" id="MPUH01001658">
    <property type="protein sequence ID" value="OMJ66686.1"/>
    <property type="molecule type" value="Genomic_DNA"/>
</dbReference>
<keyword evidence="1" id="KW-0812">Transmembrane</keyword>
<dbReference type="Gene3D" id="3.30.450.20">
    <property type="entry name" value="PAS domain"/>
    <property type="match status" value="2"/>
</dbReference>
<dbReference type="Proteomes" id="UP000187209">
    <property type="component" value="Unassembled WGS sequence"/>
</dbReference>
<keyword evidence="1" id="KW-0472">Membrane</keyword>
<proteinExistence type="predicted"/>
<name>A0A1R2AQC1_9CILI</name>
<sequence>MIDNQRETILKESSLISNVTGVGYMQTILNGVNIVSDVVEEYLFYGISTNDYLNNKSIYQYSYDFNNERVLSNTTSKTFYNISIWYSPDNVTNPSVITNLNNSAIFNTIIEAFAMNGMFIKNTFCSSYLAYQSNGFFYRYPSLYMNYSEKGCVSNDKSDYGGPVYSKNCLGIKNCTTCSFCKDPNDKNFEPYYDPRCRSFYNYTYTQKMNQAIITAPYIFESAATRGQSACRGQWNFTTTQLVLVYCVDYLLNDILLTDMIGLSNNENKYAFILDSYGNVIDYRNNKTLSPDDDDILALEFQNNTEERNYFNQTILPLFENQRTEVKDYMKNGEKMMIAVTPIMMITSSDNTKLQHMASVGVVMKKSSLESKFDILRHRLNSVLLINIYLSAGLLVLIAIMSVIWTHKITGSIVSPIDHLLTILKRMKNHDLDIDILESYQPSPPEVASLYKVFDELRVVMRFSDLENIEMTKATLITSQALHLFTKFGNKKGMKVCYRQLGYIF</sequence>
<protein>
    <recommendedName>
        <fullName evidence="4">Cache domain-containing protein</fullName>
    </recommendedName>
</protein>
<dbReference type="AlphaFoldDB" id="A0A1R2AQC1"/>
<organism evidence="2 3">
    <name type="scientific">Stentor coeruleus</name>
    <dbReference type="NCBI Taxonomy" id="5963"/>
    <lineage>
        <taxon>Eukaryota</taxon>
        <taxon>Sar</taxon>
        <taxon>Alveolata</taxon>
        <taxon>Ciliophora</taxon>
        <taxon>Postciliodesmatophora</taxon>
        <taxon>Heterotrichea</taxon>
        <taxon>Heterotrichida</taxon>
        <taxon>Stentoridae</taxon>
        <taxon>Stentor</taxon>
    </lineage>
</organism>
<gene>
    <name evidence="2" type="ORF">SteCoe_36395</name>
</gene>
<feature type="transmembrane region" description="Helical" evidence="1">
    <location>
        <begin position="382"/>
        <end position="405"/>
    </location>
</feature>
<dbReference type="OrthoDB" id="431454at2759"/>
<reference evidence="2 3" key="1">
    <citation type="submission" date="2016-11" db="EMBL/GenBank/DDBJ databases">
        <title>The macronuclear genome of Stentor coeruleus: a giant cell with tiny introns.</title>
        <authorList>
            <person name="Slabodnick M."/>
            <person name="Ruby J.G."/>
            <person name="Reiff S.B."/>
            <person name="Swart E.C."/>
            <person name="Gosai S."/>
            <person name="Prabakaran S."/>
            <person name="Witkowska E."/>
            <person name="Larue G.E."/>
            <person name="Fisher S."/>
            <person name="Freeman R.M."/>
            <person name="Gunawardena J."/>
            <person name="Chu W."/>
            <person name="Stover N.A."/>
            <person name="Gregory B.D."/>
            <person name="Nowacki M."/>
            <person name="Derisi J."/>
            <person name="Roy S.W."/>
            <person name="Marshall W.F."/>
            <person name="Sood P."/>
        </authorList>
    </citation>
    <scope>NUCLEOTIDE SEQUENCE [LARGE SCALE GENOMIC DNA]</scope>
    <source>
        <strain evidence="2">WM001</strain>
    </source>
</reference>
<keyword evidence="3" id="KW-1185">Reference proteome</keyword>
<evidence type="ECO:0008006" key="4">
    <source>
        <dbReference type="Google" id="ProtNLM"/>
    </source>
</evidence>
<accession>A0A1R2AQC1</accession>
<comment type="caution">
    <text evidence="2">The sequence shown here is derived from an EMBL/GenBank/DDBJ whole genome shotgun (WGS) entry which is preliminary data.</text>
</comment>
<evidence type="ECO:0000313" key="2">
    <source>
        <dbReference type="EMBL" id="OMJ66686.1"/>
    </source>
</evidence>